<keyword evidence="1" id="KW-1133">Transmembrane helix</keyword>
<gene>
    <name evidence="2" type="ORF">DEO72_LG7g1237</name>
</gene>
<evidence type="ECO:0000256" key="1">
    <source>
        <dbReference type="SAM" id="Phobius"/>
    </source>
</evidence>
<dbReference type="EMBL" id="CP039351">
    <property type="protein sequence ID" value="QCD99950.1"/>
    <property type="molecule type" value="Genomic_DNA"/>
</dbReference>
<keyword evidence="1" id="KW-0812">Transmembrane</keyword>
<name>A0A4D6MGT8_VIGUN</name>
<sequence length="113" mass="12101">MLLCCLAGFFVCYANEQWARTENLTQASLSCPGGLFMDVGMNLLCMVYVFTSWLIIYVGKWSVRNPLESLGEASGSCFSGRDVIPWPLLVGVCGGAPSVWSGKDSSSEVSSSG</sequence>
<accession>A0A4D6MGT8</accession>
<dbReference type="AlphaFoldDB" id="A0A4D6MGT8"/>
<evidence type="ECO:0000313" key="3">
    <source>
        <dbReference type="Proteomes" id="UP000501690"/>
    </source>
</evidence>
<protein>
    <submittedName>
        <fullName evidence="2">Uncharacterized protein</fullName>
    </submittedName>
</protein>
<keyword evidence="3" id="KW-1185">Reference proteome</keyword>
<proteinExistence type="predicted"/>
<feature type="transmembrane region" description="Helical" evidence="1">
    <location>
        <begin position="38"/>
        <end position="59"/>
    </location>
</feature>
<dbReference type="Proteomes" id="UP000501690">
    <property type="component" value="Linkage Group LG7"/>
</dbReference>
<organism evidence="2 3">
    <name type="scientific">Vigna unguiculata</name>
    <name type="common">Cowpea</name>
    <dbReference type="NCBI Taxonomy" id="3917"/>
    <lineage>
        <taxon>Eukaryota</taxon>
        <taxon>Viridiplantae</taxon>
        <taxon>Streptophyta</taxon>
        <taxon>Embryophyta</taxon>
        <taxon>Tracheophyta</taxon>
        <taxon>Spermatophyta</taxon>
        <taxon>Magnoliopsida</taxon>
        <taxon>eudicotyledons</taxon>
        <taxon>Gunneridae</taxon>
        <taxon>Pentapetalae</taxon>
        <taxon>rosids</taxon>
        <taxon>fabids</taxon>
        <taxon>Fabales</taxon>
        <taxon>Fabaceae</taxon>
        <taxon>Papilionoideae</taxon>
        <taxon>50 kb inversion clade</taxon>
        <taxon>NPAAA clade</taxon>
        <taxon>indigoferoid/millettioid clade</taxon>
        <taxon>Phaseoleae</taxon>
        <taxon>Vigna</taxon>
    </lineage>
</organism>
<reference evidence="2 3" key="1">
    <citation type="submission" date="2019-04" db="EMBL/GenBank/DDBJ databases">
        <title>An improved genome assembly and genetic linkage map for asparagus bean, Vigna unguiculata ssp. sesquipedialis.</title>
        <authorList>
            <person name="Xia Q."/>
            <person name="Zhang R."/>
            <person name="Dong Y."/>
        </authorList>
    </citation>
    <scope>NUCLEOTIDE SEQUENCE [LARGE SCALE GENOMIC DNA]</scope>
    <source>
        <tissue evidence="2">Leaf</tissue>
    </source>
</reference>
<keyword evidence="1" id="KW-0472">Membrane</keyword>
<evidence type="ECO:0000313" key="2">
    <source>
        <dbReference type="EMBL" id="QCD99950.1"/>
    </source>
</evidence>